<dbReference type="Proteomes" id="UP001589683">
    <property type="component" value="Unassembled WGS sequence"/>
</dbReference>
<comment type="caution">
    <text evidence="2">The sequence shown here is derived from an EMBL/GenBank/DDBJ whole genome shotgun (WGS) entry which is preliminary data.</text>
</comment>
<organism evidence="2 3">
    <name type="scientific">Pseudohalocynthiibacter aestuariivivens</name>
    <dbReference type="NCBI Taxonomy" id="1591409"/>
    <lineage>
        <taxon>Bacteria</taxon>
        <taxon>Pseudomonadati</taxon>
        <taxon>Pseudomonadota</taxon>
        <taxon>Alphaproteobacteria</taxon>
        <taxon>Rhodobacterales</taxon>
        <taxon>Paracoccaceae</taxon>
        <taxon>Pseudohalocynthiibacter</taxon>
    </lineage>
</organism>
<evidence type="ECO:0000313" key="2">
    <source>
        <dbReference type="EMBL" id="MFB9233374.1"/>
    </source>
</evidence>
<name>A0ABV5JIU6_9RHOB</name>
<dbReference type="RefSeq" id="WP_213888293.1">
    <property type="nucleotide sequence ID" value="NZ_JAGFNU010000003.1"/>
</dbReference>
<reference evidence="2 3" key="1">
    <citation type="submission" date="2024-09" db="EMBL/GenBank/DDBJ databases">
        <authorList>
            <person name="Sun Q."/>
            <person name="Mori K."/>
        </authorList>
    </citation>
    <scope>NUCLEOTIDE SEQUENCE [LARGE SCALE GENOMIC DNA]</scope>
    <source>
        <strain evidence="2 3">CECT 8726</strain>
    </source>
</reference>
<keyword evidence="3" id="KW-1185">Reference proteome</keyword>
<protein>
    <submittedName>
        <fullName evidence="2">Hemerythrin domain-containing protein</fullName>
    </submittedName>
</protein>
<gene>
    <name evidence="2" type="ORF">ACFFUT_16400</name>
</gene>
<evidence type="ECO:0000259" key="1">
    <source>
        <dbReference type="Pfam" id="PF01814"/>
    </source>
</evidence>
<dbReference type="EMBL" id="JBHMEA010000049">
    <property type="protein sequence ID" value="MFB9233374.1"/>
    <property type="molecule type" value="Genomic_DNA"/>
</dbReference>
<evidence type="ECO:0000313" key="3">
    <source>
        <dbReference type="Proteomes" id="UP001589683"/>
    </source>
</evidence>
<sequence>MEQGPHGIRGSGEDRIDIRIAADPIEFFVEEHMRQRVVCADIDRLATQEPADSDLARKILAHTRDELPLHMLDEEEDLFLLLRRRAHPEDELEKTLFRLDGDHEAGKALAESAAVVLEAVSAGKTHLTKAEAARLHAFADHERRHLIVENAIILPLARARLTETDRKTLALRIAARRGLCLIPDEPDA</sequence>
<accession>A0ABV5JIU6</accession>
<proteinExistence type="predicted"/>
<feature type="domain" description="Hemerythrin-like" evidence="1">
    <location>
        <begin position="23"/>
        <end position="157"/>
    </location>
</feature>
<dbReference type="InterPro" id="IPR012312">
    <property type="entry name" value="Hemerythrin-like"/>
</dbReference>
<dbReference type="Pfam" id="PF01814">
    <property type="entry name" value="Hemerythrin"/>
    <property type="match status" value="1"/>
</dbReference>
<dbReference type="Gene3D" id="1.20.120.520">
    <property type="entry name" value="nmb1532 protein domain like"/>
    <property type="match status" value="1"/>
</dbReference>